<feature type="region of interest" description="Disordered" evidence="1">
    <location>
        <begin position="101"/>
        <end position="122"/>
    </location>
</feature>
<reference evidence="3" key="1">
    <citation type="journal article" date="2019" name="Int. J. Syst. Evol. Microbiol.">
        <title>The Global Catalogue of Microorganisms (GCM) 10K type strain sequencing project: providing services to taxonomists for standard genome sequencing and annotation.</title>
        <authorList>
            <consortium name="The Broad Institute Genomics Platform"/>
            <consortium name="The Broad Institute Genome Sequencing Center for Infectious Disease"/>
            <person name="Wu L."/>
            <person name="Ma J."/>
        </authorList>
    </citation>
    <scope>NUCLEOTIDE SEQUENCE [LARGE SCALE GENOMIC DNA]</scope>
    <source>
        <strain evidence="3">JCM 4805</strain>
    </source>
</reference>
<evidence type="ECO:0000256" key="1">
    <source>
        <dbReference type="SAM" id="MobiDB-lite"/>
    </source>
</evidence>
<comment type="caution">
    <text evidence="2">The sequence shown here is derived from an EMBL/GenBank/DDBJ whole genome shotgun (WGS) entry which is preliminary data.</text>
</comment>
<proteinExistence type="predicted"/>
<name>A0ABP3JD76_9ACTN</name>
<dbReference type="EMBL" id="BAAABY010000007">
    <property type="protein sequence ID" value="GAA0446697.1"/>
    <property type="molecule type" value="Genomic_DNA"/>
</dbReference>
<evidence type="ECO:0000313" key="2">
    <source>
        <dbReference type="EMBL" id="GAA0446697.1"/>
    </source>
</evidence>
<sequence>MRVKAPTPYRRLPGSAGGGKSSPHAGRTETAENGEGSLSDCDGQRPVCENPRGNCRRRFAHISGRPRLFTDGERTIRLPRERVVVRRRAVSRGRRSVGEFRYGDPWNPCHVPDDTRGEVRHE</sequence>
<accession>A0ABP3JD76</accession>
<feature type="compositionally biased region" description="Basic and acidic residues" evidence="1">
    <location>
        <begin position="111"/>
        <end position="122"/>
    </location>
</feature>
<feature type="region of interest" description="Disordered" evidence="1">
    <location>
        <begin position="1"/>
        <end position="54"/>
    </location>
</feature>
<gene>
    <name evidence="2" type="ORF">GCM10010361_08330</name>
</gene>
<organism evidence="2 3">
    <name type="scientific">Streptomyces olivaceiscleroticus</name>
    <dbReference type="NCBI Taxonomy" id="68245"/>
    <lineage>
        <taxon>Bacteria</taxon>
        <taxon>Bacillati</taxon>
        <taxon>Actinomycetota</taxon>
        <taxon>Actinomycetes</taxon>
        <taxon>Kitasatosporales</taxon>
        <taxon>Streptomycetaceae</taxon>
        <taxon>Streptomyces</taxon>
    </lineage>
</organism>
<evidence type="ECO:0000313" key="3">
    <source>
        <dbReference type="Proteomes" id="UP001500909"/>
    </source>
</evidence>
<dbReference type="Proteomes" id="UP001500909">
    <property type="component" value="Unassembled WGS sequence"/>
</dbReference>
<protein>
    <submittedName>
        <fullName evidence="2">Uncharacterized protein</fullName>
    </submittedName>
</protein>
<keyword evidence="3" id="KW-1185">Reference proteome</keyword>